<dbReference type="OrthoDB" id="5094103at2759"/>
<keyword evidence="1" id="KW-0175">Coiled coil</keyword>
<dbReference type="InterPro" id="IPR036869">
    <property type="entry name" value="J_dom_sf"/>
</dbReference>
<dbReference type="RefSeq" id="XP_036535976.1">
    <property type="nucleotide sequence ID" value="XM_036686897.1"/>
</dbReference>
<accession>A0A8H5US77</accession>
<organism evidence="3 4">
    <name type="scientific">Gibberella subglutinans</name>
    <name type="common">Fusarium subglutinans</name>
    <dbReference type="NCBI Taxonomy" id="42677"/>
    <lineage>
        <taxon>Eukaryota</taxon>
        <taxon>Fungi</taxon>
        <taxon>Dikarya</taxon>
        <taxon>Ascomycota</taxon>
        <taxon>Pezizomycotina</taxon>
        <taxon>Sordariomycetes</taxon>
        <taxon>Hypocreomycetidae</taxon>
        <taxon>Hypocreales</taxon>
        <taxon>Nectriaceae</taxon>
        <taxon>Fusarium</taxon>
        <taxon>Fusarium fujikuroi species complex</taxon>
    </lineage>
</organism>
<evidence type="ECO:0000313" key="3">
    <source>
        <dbReference type="EMBL" id="KAF5597451.1"/>
    </source>
</evidence>
<dbReference type="PROSITE" id="PS50076">
    <property type="entry name" value="DNAJ_2"/>
    <property type="match status" value="1"/>
</dbReference>
<evidence type="ECO:0000313" key="4">
    <source>
        <dbReference type="Proteomes" id="UP000547976"/>
    </source>
</evidence>
<proteinExistence type="predicted"/>
<sequence>MSHNLSPHAAANLESYSWTKKPGFYLDARAVKLLHQIECLEYSLWYARHRLDVNTRDLEKIDFYSSKAKLGWFGSLRRRINEQFDHETQRGRQIDQIRAKLLAVQIPLDKTLIAKKEAMLAKLQAEFEARIQWRTQEALKDYRKWLFEEKKREDAKKNCKLEQKRRDREMWEGNWQKFLLSEGDKKDLPHTANKDEITTAYMLALRRVKPRRPDKNHENNQATLNYKNLNKAYITLSDKKKRRVYDTEYGQQTGKFIRPFFTEVRTNKSTNENNAPFTRFNDTFFEGHSPNDPEPSLVDIREVDDFIQQLESRVSITQTEVFFQRGTVQVKEEAVRALEEEVFTAGFEMIEIYEGEAGPSNLERTRECPQIQAQMSRKVEMEAELKEEHEKLASLQRQLREFRSRLSYWEKETEALIKKKKRPTNIMDLLQP</sequence>
<reference evidence="3 4" key="1">
    <citation type="submission" date="2020-05" db="EMBL/GenBank/DDBJ databases">
        <title>Identification and distribution of gene clusters putatively required for synthesis of sphingolipid metabolism inhibitors in phylogenetically diverse species of the filamentous fungus Fusarium.</title>
        <authorList>
            <person name="Kim H.-S."/>
            <person name="Busman M."/>
            <person name="Brown D.W."/>
            <person name="Divon H."/>
            <person name="Uhlig S."/>
            <person name="Proctor R.H."/>
        </authorList>
    </citation>
    <scope>NUCLEOTIDE SEQUENCE [LARGE SCALE GENOMIC DNA]</scope>
    <source>
        <strain evidence="3 4">NRRL 66333</strain>
    </source>
</reference>
<dbReference type="SUPFAM" id="SSF46565">
    <property type="entry name" value="Chaperone J-domain"/>
    <property type="match status" value="1"/>
</dbReference>
<gene>
    <name evidence="3" type="ORF">FSUBG_8484</name>
</gene>
<dbReference type="Gene3D" id="1.10.287.110">
    <property type="entry name" value="DnaJ domain"/>
    <property type="match status" value="1"/>
</dbReference>
<name>A0A8H5US77_GIBSU</name>
<dbReference type="Proteomes" id="UP000547976">
    <property type="component" value="Unassembled WGS sequence"/>
</dbReference>
<dbReference type="AlphaFoldDB" id="A0A8H5US77"/>
<protein>
    <submittedName>
        <fullName evidence="3">Molecular chaperone</fullName>
    </submittedName>
</protein>
<evidence type="ECO:0000256" key="1">
    <source>
        <dbReference type="SAM" id="Coils"/>
    </source>
</evidence>
<dbReference type="Pfam" id="PF00226">
    <property type="entry name" value="DnaJ"/>
    <property type="match status" value="1"/>
</dbReference>
<evidence type="ECO:0000259" key="2">
    <source>
        <dbReference type="PROSITE" id="PS50076"/>
    </source>
</evidence>
<feature type="coiled-coil region" evidence="1">
    <location>
        <begin position="371"/>
        <end position="412"/>
    </location>
</feature>
<feature type="domain" description="J" evidence="2">
    <location>
        <begin position="173"/>
        <end position="249"/>
    </location>
</feature>
<dbReference type="CDD" id="cd06257">
    <property type="entry name" value="DnaJ"/>
    <property type="match status" value="1"/>
</dbReference>
<dbReference type="EMBL" id="JAAOAV010000117">
    <property type="protein sequence ID" value="KAF5597451.1"/>
    <property type="molecule type" value="Genomic_DNA"/>
</dbReference>
<comment type="caution">
    <text evidence="3">The sequence shown here is derived from an EMBL/GenBank/DDBJ whole genome shotgun (WGS) entry which is preliminary data.</text>
</comment>
<keyword evidence="4" id="KW-1185">Reference proteome</keyword>
<dbReference type="GeneID" id="59321615"/>
<dbReference type="InterPro" id="IPR001623">
    <property type="entry name" value="DnaJ_domain"/>
</dbReference>